<gene>
    <name evidence="8" type="ORF">CPEL01642_LOCUS8189</name>
</gene>
<dbReference type="AlphaFoldDB" id="A0A7S0PZC8"/>
<name>A0A7S0PZC8_9EUKA</name>
<evidence type="ECO:0000256" key="6">
    <source>
        <dbReference type="SAM" id="SignalP"/>
    </source>
</evidence>
<dbReference type="EMBL" id="HBEY01016891">
    <property type="protein sequence ID" value="CAD8604854.1"/>
    <property type="molecule type" value="Transcribed_RNA"/>
</dbReference>
<keyword evidence="4 5" id="KW-0413">Isomerase</keyword>
<dbReference type="SUPFAM" id="SSF54534">
    <property type="entry name" value="FKBP-like"/>
    <property type="match status" value="1"/>
</dbReference>
<dbReference type="Pfam" id="PF00254">
    <property type="entry name" value="FKBP_C"/>
    <property type="match status" value="1"/>
</dbReference>
<comment type="catalytic activity">
    <reaction evidence="1 5">
        <text>[protein]-peptidylproline (omega=180) = [protein]-peptidylproline (omega=0)</text>
        <dbReference type="Rhea" id="RHEA:16237"/>
        <dbReference type="Rhea" id="RHEA-COMP:10747"/>
        <dbReference type="Rhea" id="RHEA-COMP:10748"/>
        <dbReference type="ChEBI" id="CHEBI:83833"/>
        <dbReference type="ChEBI" id="CHEBI:83834"/>
        <dbReference type="EC" id="5.2.1.8"/>
    </reaction>
</comment>
<sequence>MTNLLLHCTALGGVRAGGAAMAPACRSVVTSTVVISRRCAVATSAGGLALFALASAGLPLPAAHAAPEPMESVDVSAYRKIPGGGRYADLTEGRGAEVVEGSKVSLQWVLRRSNGYYVDGSVKMLSTKSGAAIVDPNFDEANNFLFTVGDGSAMAGVDAGVRGMRQGGKRRLVLPTKVAYTLPIGKSAGPLPDGYGPQRQIERELQRDDPYNYFYLEVEATRVR</sequence>
<feature type="chain" id="PRO_5031068520" description="peptidylprolyl isomerase" evidence="6">
    <location>
        <begin position="17"/>
        <end position="224"/>
    </location>
</feature>
<evidence type="ECO:0000256" key="4">
    <source>
        <dbReference type="ARBA" id="ARBA00023235"/>
    </source>
</evidence>
<dbReference type="PROSITE" id="PS50059">
    <property type="entry name" value="FKBP_PPIASE"/>
    <property type="match status" value="1"/>
</dbReference>
<evidence type="ECO:0000313" key="8">
    <source>
        <dbReference type="EMBL" id="CAD8604854.1"/>
    </source>
</evidence>
<dbReference type="InterPro" id="IPR001179">
    <property type="entry name" value="PPIase_FKBP_dom"/>
</dbReference>
<evidence type="ECO:0000256" key="5">
    <source>
        <dbReference type="PROSITE-ProRule" id="PRU00277"/>
    </source>
</evidence>
<dbReference type="Gene3D" id="3.10.50.40">
    <property type="match status" value="1"/>
</dbReference>
<reference evidence="8" key="1">
    <citation type="submission" date="2021-01" db="EMBL/GenBank/DDBJ databases">
        <authorList>
            <person name="Corre E."/>
            <person name="Pelletier E."/>
            <person name="Niang G."/>
            <person name="Scheremetjew M."/>
            <person name="Finn R."/>
            <person name="Kale V."/>
            <person name="Holt S."/>
            <person name="Cochrane G."/>
            <person name="Meng A."/>
            <person name="Brown T."/>
            <person name="Cohen L."/>
        </authorList>
    </citation>
    <scope>NUCLEOTIDE SEQUENCE</scope>
    <source>
        <strain evidence="8">PLY182g</strain>
    </source>
</reference>
<dbReference type="PANTHER" id="PTHR43811">
    <property type="entry name" value="FKBP-TYPE PEPTIDYL-PROLYL CIS-TRANS ISOMERASE FKPA"/>
    <property type="match status" value="1"/>
</dbReference>
<proteinExistence type="predicted"/>
<protein>
    <recommendedName>
        <fullName evidence="2 5">peptidylprolyl isomerase</fullName>
        <ecNumber evidence="2 5">5.2.1.8</ecNumber>
    </recommendedName>
</protein>
<evidence type="ECO:0000256" key="1">
    <source>
        <dbReference type="ARBA" id="ARBA00000971"/>
    </source>
</evidence>
<dbReference type="EC" id="5.2.1.8" evidence="2 5"/>
<evidence type="ECO:0000259" key="7">
    <source>
        <dbReference type="PROSITE" id="PS50059"/>
    </source>
</evidence>
<dbReference type="PANTHER" id="PTHR43811:SF26">
    <property type="entry name" value="PEPTIDYL-PROLYL CIS-TRANS ISOMERASE FKBP16-1, CHLOROPLASTIC"/>
    <property type="match status" value="1"/>
</dbReference>
<keyword evidence="6" id="KW-0732">Signal</keyword>
<keyword evidence="3 5" id="KW-0697">Rotamase</keyword>
<dbReference type="PROSITE" id="PS51318">
    <property type="entry name" value="TAT"/>
    <property type="match status" value="1"/>
</dbReference>
<evidence type="ECO:0000256" key="3">
    <source>
        <dbReference type="ARBA" id="ARBA00023110"/>
    </source>
</evidence>
<evidence type="ECO:0000256" key="2">
    <source>
        <dbReference type="ARBA" id="ARBA00013194"/>
    </source>
</evidence>
<feature type="domain" description="PPIase FKBP-type" evidence="7">
    <location>
        <begin position="101"/>
        <end position="180"/>
    </location>
</feature>
<dbReference type="InterPro" id="IPR006311">
    <property type="entry name" value="TAT_signal"/>
</dbReference>
<dbReference type="InterPro" id="IPR046357">
    <property type="entry name" value="PPIase_dom_sf"/>
</dbReference>
<accession>A0A7S0PZC8</accession>
<organism evidence="8">
    <name type="scientific">Coccolithus braarudii</name>
    <dbReference type="NCBI Taxonomy" id="221442"/>
    <lineage>
        <taxon>Eukaryota</taxon>
        <taxon>Haptista</taxon>
        <taxon>Haptophyta</taxon>
        <taxon>Prymnesiophyceae</taxon>
        <taxon>Coccolithales</taxon>
        <taxon>Coccolithaceae</taxon>
        <taxon>Coccolithus</taxon>
    </lineage>
</organism>
<dbReference type="GO" id="GO:0003755">
    <property type="term" value="F:peptidyl-prolyl cis-trans isomerase activity"/>
    <property type="evidence" value="ECO:0007669"/>
    <property type="project" value="UniProtKB-KW"/>
</dbReference>
<feature type="signal peptide" evidence="6">
    <location>
        <begin position="1"/>
        <end position="16"/>
    </location>
</feature>